<dbReference type="InterPro" id="IPR000157">
    <property type="entry name" value="TIR_dom"/>
</dbReference>
<protein>
    <recommendedName>
        <fullName evidence="2">TIR domain-containing protein</fullName>
    </recommendedName>
</protein>
<accession>A0A8S2DSF7</accession>
<dbReference type="InterPro" id="IPR035897">
    <property type="entry name" value="Toll_tir_struct_dom_sf"/>
</dbReference>
<dbReference type="SUPFAM" id="SSF52200">
    <property type="entry name" value="Toll/Interleukin receptor TIR domain"/>
    <property type="match status" value="1"/>
</dbReference>
<feature type="region of interest" description="Disordered" evidence="1">
    <location>
        <begin position="934"/>
        <end position="954"/>
    </location>
</feature>
<proteinExistence type="predicted"/>
<dbReference type="EMBL" id="CAJNOK010007021">
    <property type="protein sequence ID" value="CAF1021975.1"/>
    <property type="molecule type" value="Genomic_DNA"/>
</dbReference>
<dbReference type="SUPFAM" id="SSF52949">
    <property type="entry name" value="Macro domain-like"/>
    <property type="match status" value="1"/>
</dbReference>
<dbReference type="PROSITE" id="PS50104">
    <property type="entry name" value="TIR"/>
    <property type="match status" value="1"/>
</dbReference>
<dbReference type="PANTHER" id="PTHR46270">
    <property type="entry name" value="ARMADILLO-TYPE FOLD-RELATED"/>
    <property type="match status" value="1"/>
</dbReference>
<evidence type="ECO:0000313" key="3">
    <source>
        <dbReference type="EMBL" id="CAF1021975.1"/>
    </source>
</evidence>
<feature type="non-terminal residue" evidence="3">
    <location>
        <position position="1"/>
    </location>
</feature>
<organism evidence="3 5">
    <name type="scientific">Didymodactylos carnosus</name>
    <dbReference type="NCBI Taxonomy" id="1234261"/>
    <lineage>
        <taxon>Eukaryota</taxon>
        <taxon>Metazoa</taxon>
        <taxon>Spiralia</taxon>
        <taxon>Gnathifera</taxon>
        <taxon>Rotifera</taxon>
        <taxon>Eurotatoria</taxon>
        <taxon>Bdelloidea</taxon>
        <taxon>Philodinida</taxon>
        <taxon>Philodinidae</taxon>
        <taxon>Didymodactylos</taxon>
    </lineage>
</organism>
<sequence>SKMDTSVTKPPSLPSPSPRAPAPPPPLVIPRKSLIRANNDVENYLVVNPIHQKFLQNSRFFSYFQNSLQKICPIQTEIIQQHLPTAEDNRDDDDNQLLDFNIRLSGTRENIQSGRDVIKILLEKIQTKVYTDEKVKAWFRYPPAISIVQKIMDKIDNVLTVCELIDYADDDLIVHYFNYTSNDAQEIDKIIFNNILDETILLPLDNQQTIKLQTEINEIIESQQNQETIFVALNEIINRKYGRKNEEQIIIFGHIDLVNKFKKKFHNLIDRYRLITFKLKQMGSTHKDYLLNDCSTEIWQIEEQYRDDGVNIRLTQDEFDSPEYLKDEIESSVNQLLSQSKTKRFKSIELFSDIAEKECLYIKNIAKKNHCYIEIKLKTKLNIHVIPKAAVITPPSSKRIIEQSNLLCISPDVFKRARMTNGGLIEVFIGDIALQKVDTIVVSSTLTGLKEVIIERAGGLQQNPVENEKQFGTFTLTETNAGQLSCKKILFSNWLPKFTSNENVLRKSVQTFISQSIQYATRQQSQQQDMKIESIAFVVPDLSGDSIAKENILAHEMMNETKHQIELKKSFLKISFILLPEQQTLYKQFSTIIETMQTDNNGYAQFYWSTSIMKITLTSSSQEYLDKCEAKLKNYLNRCMIKLEVTKDGFKEWNQHMINAYYKFCKERCVLPQIIENNKEQKLELIGTNNGTNEAKRKYQLIIDLLKQQKIIESLSSRPRSAAHSLTRSNSFNTTTVGSTTKCYNIMLSYCQKDTNICHHLGERLIDEGFSLWMDSVTTSSLVQIDKSDCIIICLSENYYENKLCKKELEYANQSGKVIIPVKVQNYRLTGWLGKLLDGKPLVFCLYGSKNHFDLEYDKLLLELLHYTKPGYVSLLQQTSTITSQLKNDENRRQQRELIHSTHIDKMLSLGRIKEDDMKILIYSLQNVISDIESEGENTEETNDDDKRNTSFSNKHNSDELVLCLKRWLQKAPNVTKLNIAPFTITGDINDAPFPYADTMCQEKRSYFDETRDFPRPTPRLANDYEVQDENNDFYEEYPTLTPLLENNVVIKHRNQGTFCWLQGDIDWTGHEHKLRKRLTRSMKEKPLIKPRKNDRHFESLILKRDPNCWFGIRVSGPLVENKVEMKQCEQLDDTQLMQGQREHIKRYFLTKYKELTPEKLEPYLKFSQRMKMNAIELDKLCITNK</sequence>
<feature type="compositionally biased region" description="Pro residues" evidence="1">
    <location>
        <begin position="11"/>
        <end position="26"/>
    </location>
</feature>
<dbReference type="Gene3D" id="3.40.220.10">
    <property type="entry name" value="Leucine Aminopeptidase, subunit E, domain 1"/>
    <property type="match status" value="1"/>
</dbReference>
<evidence type="ECO:0000313" key="5">
    <source>
        <dbReference type="Proteomes" id="UP000677228"/>
    </source>
</evidence>
<name>A0A8S2DSF7_9BILA</name>
<dbReference type="Proteomes" id="UP000682733">
    <property type="component" value="Unassembled WGS sequence"/>
</dbReference>
<evidence type="ECO:0000259" key="2">
    <source>
        <dbReference type="PROSITE" id="PS50104"/>
    </source>
</evidence>
<feature type="compositionally biased region" description="Acidic residues" evidence="1">
    <location>
        <begin position="934"/>
        <end position="944"/>
    </location>
</feature>
<evidence type="ECO:0000256" key="1">
    <source>
        <dbReference type="SAM" id="MobiDB-lite"/>
    </source>
</evidence>
<dbReference type="Pfam" id="PF13676">
    <property type="entry name" value="TIR_2"/>
    <property type="match status" value="1"/>
</dbReference>
<dbReference type="InterPro" id="IPR043472">
    <property type="entry name" value="Macro_dom-like"/>
</dbReference>
<feature type="compositionally biased region" description="Low complexity" evidence="1">
    <location>
        <begin position="1"/>
        <end position="10"/>
    </location>
</feature>
<evidence type="ECO:0000313" key="4">
    <source>
        <dbReference type="EMBL" id="CAF3790595.1"/>
    </source>
</evidence>
<dbReference type="EMBL" id="CAJOBA010007031">
    <property type="protein sequence ID" value="CAF3790595.1"/>
    <property type="molecule type" value="Genomic_DNA"/>
</dbReference>
<dbReference type="Gene3D" id="3.40.50.10140">
    <property type="entry name" value="Toll/interleukin-1 receptor homology (TIR) domain"/>
    <property type="match status" value="1"/>
</dbReference>
<reference evidence="3" key="1">
    <citation type="submission" date="2021-02" db="EMBL/GenBank/DDBJ databases">
        <authorList>
            <person name="Nowell W R."/>
        </authorList>
    </citation>
    <scope>NUCLEOTIDE SEQUENCE</scope>
</reference>
<feature type="domain" description="TIR" evidence="2">
    <location>
        <begin position="742"/>
        <end position="865"/>
    </location>
</feature>
<dbReference type="PANTHER" id="PTHR46270:SF2">
    <property type="entry name" value="TIR DOMAIN-CONTAINING PROTEIN"/>
    <property type="match status" value="1"/>
</dbReference>
<dbReference type="Proteomes" id="UP000677228">
    <property type="component" value="Unassembled WGS sequence"/>
</dbReference>
<dbReference type="AlphaFoldDB" id="A0A8S2DSF7"/>
<comment type="caution">
    <text evidence="3">The sequence shown here is derived from an EMBL/GenBank/DDBJ whole genome shotgun (WGS) entry which is preliminary data.</text>
</comment>
<dbReference type="GO" id="GO:0007165">
    <property type="term" value="P:signal transduction"/>
    <property type="evidence" value="ECO:0007669"/>
    <property type="project" value="InterPro"/>
</dbReference>
<gene>
    <name evidence="3" type="ORF">OVA965_LOCUS15551</name>
    <name evidence="4" type="ORF">TMI583_LOCUS15559</name>
</gene>
<feature type="region of interest" description="Disordered" evidence="1">
    <location>
        <begin position="1"/>
        <end position="26"/>
    </location>
</feature>